<gene>
    <name evidence="2" type="ORF">AUR04nite_10600</name>
</gene>
<feature type="transmembrane region" description="Helical" evidence="1">
    <location>
        <begin position="77"/>
        <end position="96"/>
    </location>
</feature>
<evidence type="ECO:0000313" key="2">
    <source>
        <dbReference type="EMBL" id="GED05528.1"/>
    </source>
</evidence>
<evidence type="ECO:0000313" key="3">
    <source>
        <dbReference type="Proteomes" id="UP000316612"/>
    </source>
</evidence>
<feature type="transmembrane region" description="Helical" evidence="1">
    <location>
        <begin position="29"/>
        <end position="45"/>
    </location>
</feature>
<dbReference type="EMBL" id="BJNY01000005">
    <property type="protein sequence ID" value="GED05528.1"/>
    <property type="molecule type" value="Genomic_DNA"/>
</dbReference>
<dbReference type="RefSeq" id="WP_141362698.1">
    <property type="nucleotide sequence ID" value="NZ_BAAAJL010000008.1"/>
</dbReference>
<dbReference type="AlphaFoldDB" id="A0A4Y4DQ79"/>
<proteinExistence type="predicted"/>
<dbReference type="Proteomes" id="UP000316612">
    <property type="component" value="Unassembled WGS sequence"/>
</dbReference>
<keyword evidence="3" id="KW-1185">Reference proteome</keyword>
<accession>A0A4Y4DQ79</accession>
<keyword evidence="1" id="KW-0472">Membrane</keyword>
<comment type="caution">
    <text evidence="2">The sequence shown here is derived from an EMBL/GenBank/DDBJ whole genome shotgun (WGS) entry which is preliminary data.</text>
</comment>
<protein>
    <submittedName>
        <fullName evidence="2">Uncharacterized protein</fullName>
    </submittedName>
</protein>
<name>A0A4Y4DQ79_GLUUR</name>
<reference evidence="2 3" key="1">
    <citation type="submission" date="2019-06" db="EMBL/GenBank/DDBJ databases">
        <title>Whole genome shotgun sequence of Glutamicibacter uratoxydans NBRC 15515.</title>
        <authorList>
            <person name="Hosoyama A."/>
            <person name="Uohara A."/>
            <person name="Ohji S."/>
            <person name="Ichikawa N."/>
        </authorList>
    </citation>
    <scope>NUCLEOTIDE SEQUENCE [LARGE SCALE GENOMIC DNA]</scope>
    <source>
        <strain evidence="2 3">NBRC 15515</strain>
    </source>
</reference>
<sequence length="104" mass="10201">MSRLSSTAVAATGLIGGFATGQATKKRPLAGVVLAAAGAGAFMLWKKDAGTGKAIALTSAYLGGFGASHPFAKKIGAWPAVNTVTAGVAVLSLILGGKKKSKDA</sequence>
<keyword evidence="1" id="KW-1133">Transmembrane helix</keyword>
<keyword evidence="1" id="KW-0812">Transmembrane</keyword>
<evidence type="ECO:0000256" key="1">
    <source>
        <dbReference type="SAM" id="Phobius"/>
    </source>
</evidence>
<organism evidence="2 3">
    <name type="scientific">Glutamicibacter uratoxydans</name>
    <name type="common">Arthrobacter uratoxydans</name>
    <dbReference type="NCBI Taxonomy" id="43667"/>
    <lineage>
        <taxon>Bacteria</taxon>
        <taxon>Bacillati</taxon>
        <taxon>Actinomycetota</taxon>
        <taxon>Actinomycetes</taxon>
        <taxon>Micrococcales</taxon>
        <taxon>Micrococcaceae</taxon>
        <taxon>Glutamicibacter</taxon>
    </lineage>
</organism>
<dbReference type="OrthoDB" id="5244439at2"/>